<accession>A0A1H5TUC1</accession>
<dbReference type="Proteomes" id="UP000236728">
    <property type="component" value="Unassembled WGS sequence"/>
</dbReference>
<keyword evidence="4" id="KW-1185">Reference proteome</keyword>
<evidence type="ECO:0000256" key="1">
    <source>
        <dbReference type="SAM" id="MobiDB-lite"/>
    </source>
</evidence>
<evidence type="ECO:0000313" key="3">
    <source>
        <dbReference type="EMBL" id="SEF66472.1"/>
    </source>
</evidence>
<sequence length="117" mass="12043">MVRNTILATAAVALVGLGGCKSAFIGATVTNETGGNISEIEVDYPSASFGTSTLPVGGSYQYRFEVIGSGPLKATWTDSSRKPHSSTGPSLGEGLRGTVDVRLEPDGTAVWKTGLSH</sequence>
<proteinExistence type="predicted"/>
<dbReference type="AlphaFoldDB" id="A0A1H5TUC1"/>
<dbReference type="EMBL" id="FNVA01000001">
    <property type="protein sequence ID" value="SEF66472.1"/>
    <property type="molecule type" value="Genomic_DNA"/>
</dbReference>
<feature type="signal peptide" evidence="2">
    <location>
        <begin position="1"/>
        <end position="23"/>
    </location>
</feature>
<feature type="chain" id="PRO_5009285417" evidence="2">
    <location>
        <begin position="24"/>
        <end position="117"/>
    </location>
</feature>
<name>A0A1H5TUC1_9BACT</name>
<feature type="region of interest" description="Disordered" evidence="1">
    <location>
        <begin position="75"/>
        <end position="99"/>
    </location>
</feature>
<evidence type="ECO:0000256" key="2">
    <source>
        <dbReference type="SAM" id="SignalP"/>
    </source>
</evidence>
<dbReference type="PROSITE" id="PS51257">
    <property type="entry name" value="PROKAR_LIPOPROTEIN"/>
    <property type="match status" value="1"/>
</dbReference>
<evidence type="ECO:0000313" key="4">
    <source>
        <dbReference type="Proteomes" id="UP000236728"/>
    </source>
</evidence>
<keyword evidence="2" id="KW-0732">Signal</keyword>
<reference evidence="3 4" key="1">
    <citation type="submission" date="2016-10" db="EMBL/GenBank/DDBJ databases">
        <authorList>
            <person name="de Groot N.N."/>
        </authorList>
    </citation>
    <scope>NUCLEOTIDE SEQUENCE [LARGE SCALE GENOMIC DNA]</scope>
    <source>
        <strain evidence="3 4">DSM 22489</strain>
    </source>
</reference>
<protein>
    <submittedName>
        <fullName evidence="3">Uncharacterized protein</fullName>
    </submittedName>
</protein>
<organism evidence="3 4">
    <name type="scientific">Bryocella elongata</name>
    <dbReference type="NCBI Taxonomy" id="863522"/>
    <lineage>
        <taxon>Bacteria</taxon>
        <taxon>Pseudomonadati</taxon>
        <taxon>Acidobacteriota</taxon>
        <taxon>Terriglobia</taxon>
        <taxon>Terriglobales</taxon>
        <taxon>Acidobacteriaceae</taxon>
        <taxon>Bryocella</taxon>
    </lineage>
</organism>
<gene>
    <name evidence="3" type="ORF">SAMN05421819_0745</name>
</gene>